<keyword evidence="3" id="KW-1185">Reference proteome</keyword>
<gene>
    <name evidence="2" type="ORF">N7458_006395</name>
</gene>
<feature type="compositionally biased region" description="Basic and acidic residues" evidence="1">
    <location>
        <begin position="115"/>
        <end position="124"/>
    </location>
</feature>
<organism evidence="2 3">
    <name type="scientific">Penicillium daleae</name>
    <dbReference type="NCBI Taxonomy" id="63821"/>
    <lineage>
        <taxon>Eukaryota</taxon>
        <taxon>Fungi</taxon>
        <taxon>Dikarya</taxon>
        <taxon>Ascomycota</taxon>
        <taxon>Pezizomycotina</taxon>
        <taxon>Eurotiomycetes</taxon>
        <taxon>Eurotiomycetidae</taxon>
        <taxon>Eurotiales</taxon>
        <taxon>Aspergillaceae</taxon>
        <taxon>Penicillium</taxon>
    </lineage>
</organism>
<evidence type="ECO:0000313" key="3">
    <source>
        <dbReference type="Proteomes" id="UP001213681"/>
    </source>
</evidence>
<name>A0AAD6C616_9EURO</name>
<feature type="region of interest" description="Disordered" evidence="1">
    <location>
        <begin position="76"/>
        <end position="124"/>
    </location>
</feature>
<dbReference type="AlphaFoldDB" id="A0AAD6C616"/>
<evidence type="ECO:0000313" key="2">
    <source>
        <dbReference type="EMBL" id="KAJ5449946.1"/>
    </source>
</evidence>
<dbReference type="EMBL" id="JAPVEA010000006">
    <property type="protein sequence ID" value="KAJ5449946.1"/>
    <property type="molecule type" value="Genomic_DNA"/>
</dbReference>
<evidence type="ECO:0000256" key="1">
    <source>
        <dbReference type="SAM" id="MobiDB-lite"/>
    </source>
</evidence>
<feature type="compositionally biased region" description="Low complexity" evidence="1">
    <location>
        <begin position="91"/>
        <end position="109"/>
    </location>
</feature>
<comment type="caution">
    <text evidence="2">The sequence shown here is derived from an EMBL/GenBank/DDBJ whole genome shotgun (WGS) entry which is preliminary data.</text>
</comment>
<dbReference type="GeneID" id="81600020"/>
<dbReference type="Proteomes" id="UP001213681">
    <property type="component" value="Unassembled WGS sequence"/>
</dbReference>
<dbReference type="RefSeq" id="XP_056765481.1">
    <property type="nucleotide sequence ID" value="XM_056909777.1"/>
</dbReference>
<proteinExistence type="predicted"/>
<reference evidence="2" key="1">
    <citation type="submission" date="2022-12" db="EMBL/GenBank/DDBJ databases">
        <authorList>
            <person name="Petersen C."/>
        </authorList>
    </citation>
    <scope>NUCLEOTIDE SEQUENCE</scope>
    <source>
        <strain evidence="2">IBT 16125</strain>
    </source>
</reference>
<accession>A0AAD6C616</accession>
<protein>
    <submittedName>
        <fullName evidence="2">Uncharacterized protein</fullName>
    </submittedName>
</protein>
<sequence length="238" mass="26839">MTSYLASTQLAVRSRLPVANSCLRQALIRRPFITLQKGSRLPVLVREQVLLPPSPPIPILSPSSPTSLLLRPKLVKRRQAREARPRRWVQSPRSSANSSERQSSVSPSSLQAKKKPPDVTAARDEPIITGKKYVSFGGVSVIRHPGWINPSEHVFDLPPQEPVPRRAMPPTLSAHDALCWPDWALRTSLQLDIHLAEDCANPNCAWNSVAQYRRWLPSWSNVELFRSWSFVAIKLNKR</sequence>
<reference evidence="2" key="2">
    <citation type="journal article" date="2023" name="IMA Fungus">
        <title>Comparative genomic study of the Penicillium genus elucidates a diverse pangenome and 15 lateral gene transfer events.</title>
        <authorList>
            <person name="Petersen C."/>
            <person name="Sorensen T."/>
            <person name="Nielsen M.R."/>
            <person name="Sondergaard T.E."/>
            <person name="Sorensen J.L."/>
            <person name="Fitzpatrick D.A."/>
            <person name="Frisvad J.C."/>
            <person name="Nielsen K.L."/>
        </authorList>
    </citation>
    <scope>NUCLEOTIDE SEQUENCE</scope>
    <source>
        <strain evidence="2">IBT 16125</strain>
    </source>
</reference>